<dbReference type="EMBL" id="PVUB01000005">
    <property type="protein sequence ID" value="PRZ23318.1"/>
    <property type="molecule type" value="Genomic_DNA"/>
</dbReference>
<evidence type="ECO:0000313" key="5">
    <source>
        <dbReference type="Proteomes" id="UP000237771"/>
    </source>
</evidence>
<dbReference type="SUPFAM" id="SSF48208">
    <property type="entry name" value="Six-hairpin glycosidases"/>
    <property type="match status" value="2"/>
</dbReference>
<dbReference type="InterPro" id="IPR001296">
    <property type="entry name" value="Glyco_trans_1"/>
</dbReference>
<feature type="domain" description="Glycosyl transferase family 1" evidence="1">
    <location>
        <begin position="196"/>
        <end position="364"/>
    </location>
</feature>
<dbReference type="GO" id="GO:0016757">
    <property type="term" value="F:glycosyltransferase activity"/>
    <property type="evidence" value="ECO:0007669"/>
    <property type="project" value="InterPro"/>
</dbReference>
<dbReference type="GO" id="GO:0005975">
    <property type="term" value="P:carbohydrate metabolic process"/>
    <property type="evidence" value="ECO:0007669"/>
    <property type="project" value="InterPro"/>
</dbReference>
<dbReference type="PANTHER" id="PTHR12526:SF572">
    <property type="entry name" value="BLL5144 PROTEIN"/>
    <property type="match status" value="1"/>
</dbReference>
<evidence type="ECO:0000259" key="1">
    <source>
        <dbReference type="Pfam" id="PF00534"/>
    </source>
</evidence>
<dbReference type="SUPFAM" id="SSF53756">
    <property type="entry name" value="UDP-Glycosyltransferase/glycogen phosphorylase"/>
    <property type="match status" value="1"/>
</dbReference>
<dbReference type="Gene3D" id="3.40.50.2000">
    <property type="entry name" value="Glycogen Phosphorylase B"/>
    <property type="match status" value="2"/>
</dbReference>
<dbReference type="AlphaFoldDB" id="A0A1M5NKU6"/>
<sequence length="757" mass="86686">MKPVSSPPKMLIVSSYPPVECGIATFTRDLIHAIAKTFGSSLPIEICALESSVLPDRNYEKEVSYILNTSKIGDYRLMAHVINERDDIGTVCIQHEFGLFDGVYGDALLSFMLALNTPIVTVFHTVLPHPDEKLKRVVDAICDLSEKIIVQNQCSFKTLIADYNCPPKMVKVIAHGTHIMLWKDKEYLKNKYDYNQNLVLSSFGLLSQNKNIETVLYALPEVVARYPNIRYLVLGKTHPELVKREGESYRESLINITRQLQLENHVIFVNKFLELGELLEYLNLSDIYLFSSKDPNQAVSGTFVYASSAGCPVISTPIPPAIEIIDAGTGILLDEFEQPEAFKRAILHLIDDKEKRIALGKNAFSKMRHSSWENAAIAYGGVFAELNNKAERLIFELPPVNLTHIWEMTTDFGMLQFSQFCQPDPDSGYTLDDNARALIGAVMHYDLYKEELVLKQMQIYLDFIGFVQLDNGSFKNYVDFDRRFTDQNEKVNLEDSNGRALWALGYLLSKTESLPLTLSNQALKYWNKAFPLLDNFTSPRAIGFVIKGLYYNFLFSKDETNVLLTEKLAERLLHYYNLKSDAKWKWYEDYMTYANSILPEAMMYAFLMTAKPRYNQIAEITFDFLLSHYFMKGKIKVISNNGWFNKRNKRNFFGEQPIEVAYIIFSLDLFYQFTQKSKYKNQLETAFSWFTGNNHLNQIMYNPANGACYDGLEKYHININQGAESAVCYLMARLVMEKYTVSQALSPKTKVLTGVSL</sequence>
<reference evidence="3" key="2">
    <citation type="submission" date="2016-11" db="EMBL/GenBank/DDBJ databases">
        <authorList>
            <person name="Jaros S."/>
            <person name="Januszkiewicz K."/>
            <person name="Wedrychowicz H."/>
        </authorList>
    </citation>
    <scope>NUCLEOTIDE SEQUENCE [LARGE SCALE GENOMIC DNA]</scope>
    <source>
        <strain evidence="3">DSM 19729</strain>
    </source>
</reference>
<dbReference type="Gene3D" id="1.50.10.20">
    <property type="match status" value="1"/>
</dbReference>
<dbReference type="Proteomes" id="UP000184384">
    <property type="component" value="Unassembled WGS sequence"/>
</dbReference>
<evidence type="ECO:0000313" key="3">
    <source>
        <dbReference type="EMBL" id="SHG90132.1"/>
    </source>
</evidence>
<evidence type="ECO:0000313" key="4">
    <source>
        <dbReference type="Proteomes" id="UP000184384"/>
    </source>
</evidence>
<keyword evidence="5" id="KW-1185">Reference proteome</keyword>
<dbReference type="Pfam" id="PF00534">
    <property type="entry name" value="Glycos_transf_1"/>
    <property type="match status" value="1"/>
</dbReference>
<name>A0A1M5NKU6_9FLAO</name>
<dbReference type="STRING" id="280093.SAMN05443373_10540"/>
<reference evidence="2 5" key="3">
    <citation type="submission" date="2018-03" db="EMBL/GenBank/DDBJ databases">
        <title>Genomic Encyclopedia of Archaeal and Bacterial Type Strains, Phase II (KMG-II): from individual species to whole genera.</title>
        <authorList>
            <person name="Goeker M."/>
        </authorList>
    </citation>
    <scope>NUCLEOTIDE SEQUENCE [LARGE SCALE GENOMIC DNA]</scope>
    <source>
        <strain evidence="2 5">DSM 17797</strain>
    </source>
</reference>
<dbReference type="InterPro" id="IPR008928">
    <property type="entry name" value="6-hairpin_glycosidase_sf"/>
</dbReference>
<accession>A0A1M5NKU6</accession>
<proteinExistence type="predicted"/>
<gene>
    <name evidence="2" type="ORF">BC624_10540</name>
    <name evidence="3" type="ORF">SAMN05443373_10540</name>
</gene>
<organism evidence="3 4">
    <name type="scientific">Flavobacterium granuli</name>
    <dbReference type="NCBI Taxonomy" id="280093"/>
    <lineage>
        <taxon>Bacteria</taxon>
        <taxon>Pseudomonadati</taxon>
        <taxon>Bacteroidota</taxon>
        <taxon>Flavobacteriia</taxon>
        <taxon>Flavobacteriales</taxon>
        <taxon>Flavobacteriaceae</taxon>
        <taxon>Flavobacterium</taxon>
    </lineage>
</organism>
<dbReference type="PANTHER" id="PTHR12526">
    <property type="entry name" value="GLYCOSYLTRANSFERASE"/>
    <property type="match status" value="1"/>
</dbReference>
<dbReference type="Proteomes" id="UP000237771">
    <property type="component" value="Unassembled WGS sequence"/>
</dbReference>
<dbReference type="OrthoDB" id="9765330at2"/>
<keyword evidence="3" id="KW-0808">Transferase</keyword>
<protein>
    <submittedName>
        <fullName evidence="2">Glycosyltransferase involved in cell wall biosynthesis</fullName>
    </submittedName>
    <submittedName>
        <fullName evidence="3">Glycosyltransferase involved in cell wall bisynthesis</fullName>
    </submittedName>
</protein>
<dbReference type="EMBL" id="FQWO01000005">
    <property type="protein sequence ID" value="SHG90132.1"/>
    <property type="molecule type" value="Genomic_DNA"/>
</dbReference>
<reference evidence="4" key="1">
    <citation type="submission" date="2016-11" db="EMBL/GenBank/DDBJ databases">
        <authorList>
            <person name="Varghese N."/>
            <person name="Submissions S."/>
        </authorList>
    </citation>
    <scope>NUCLEOTIDE SEQUENCE [LARGE SCALE GENOMIC DNA]</scope>
    <source>
        <strain evidence="4">DSM 19729</strain>
    </source>
</reference>
<evidence type="ECO:0000313" key="2">
    <source>
        <dbReference type="EMBL" id="PRZ23318.1"/>
    </source>
</evidence>